<proteinExistence type="predicted"/>
<reference evidence="2 3" key="1">
    <citation type="submission" date="2019-05" db="EMBL/GenBank/DDBJ databases">
        <title>Another draft genome of Portunus trituberculatus and its Hox gene families provides insights of decapod evolution.</title>
        <authorList>
            <person name="Jeong J.-H."/>
            <person name="Song I."/>
            <person name="Kim S."/>
            <person name="Choi T."/>
            <person name="Kim D."/>
            <person name="Ryu S."/>
            <person name="Kim W."/>
        </authorList>
    </citation>
    <scope>NUCLEOTIDE SEQUENCE [LARGE SCALE GENOMIC DNA]</scope>
    <source>
        <tissue evidence="2">Muscle</tissue>
    </source>
</reference>
<keyword evidence="3" id="KW-1185">Reference proteome</keyword>
<dbReference type="EMBL" id="VSRR010078686">
    <property type="protein sequence ID" value="MPC88714.1"/>
    <property type="molecule type" value="Genomic_DNA"/>
</dbReference>
<evidence type="ECO:0000313" key="2">
    <source>
        <dbReference type="EMBL" id="MPC88714.1"/>
    </source>
</evidence>
<dbReference type="AlphaFoldDB" id="A0A5B7J8I6"/>
<comment type="caution">
    <text evidence="2">The sequence shown here is derived from an EMBL/GenBank/DDBJ whole genome shotgun (WGS) entry which is preliminary data.</text>
</comment>
<accession>A0A5B7J8I6</accession>
<sequence length="72" mass="7859">MATPNPASESPSGEGTRNVSRSGCSLVDDPKCLDTSLNFFFINFCNIRGSPKVEVPLAFYICQMGRPEEILC</sequence>
<feature type="compositionally biased region" description="Polar residues" evidence="1">
    <location>
        <begin position="1"/>
        <end position="23"/>
    </location>
</feature>
<organism evidence="2 3">
    <name type="scientific">Portunus trituberculatus</name>
    <name type="common">Swimming crab</name>
    <name type="synonym">Neptunus trituberculatus</name>
    <dbReference type="NCBI Taxonomy" id="210409"/>
    <lineage>
        <taxon>Eukaryota</taxon>
        <taxon>Metazoa</taxon>
        <taxon>Ecdysozoa</taxon>
        <taxon>Arthropoda</taxon>
        <taxon>Crustacea</taxon>
        <taxon>Multicrustacea</taxon>
        <taxon>Malacostraca</taxon>
        <taxon>Eumalacostraca</taxon>
        <taxon>Eucarida</taxon>
        <taxon>Decapoda</taxon>
        <taxon>Pleocyemata</taxon>
        <taxon>Brachyura</taxon>
        <taxon>Eubrachyura</taxon>
        <taxon>Portunoidea</taxon>
        <taxon>Portunidae</taxon>
        <taxon>Portuninae</taxon>
        <taxon>Portunus</taxon>
    </lineage>
</organism>
<gene>
    <name evidence="2" type="ORF">E2C01_083633</name>
</gene>
<evidence type="ECO:0000256" key="1">
    <source>
        <dbReference type="SAM" id="MobiDB-lite"/>
    </source>
</evidence>
<dbReference type="Proteomes" id="UP000324222">
    <property type="component" value="Unassembled WGS sequence"/>
</dbReference>
<name>A0A5B7J8I6_PORTR</name>
<evidence type="ECO:0000313" key="3">
    <source>
        <dbReference type="Proteomes" id="UP000324222"/>
    </source>
</evidence>
<protein>
    <submittedName>
        <fullName evidence="2">Uncharacterized protein</fullName>
    </submittedName>
</protein>
<feature type="region of interest" description="Disordered" evidence="1">
    <location>
        <begin position="1"/>
        <end position="25"/>
    </location>
</feature>